<evidence type="ECO:0000256" key="1">
    <source>
        <dbReference type="SAM" id="MobiDB-lite"/>
    </source>
</evidence>
<accession>A0A1X7U5R7</accession>
<dbReference type="InParanoid" id="A0A1X7U5R7"/>
<name>A0A1X7U5R7_AMPQE</name>
<evidence type="ECO:0008006" key="4">
    <source>
        <dbReference type="Google" id="ProtNLM"/>
    </source>
</evidence>
<keyword evidence="3" id="KW-1185">Reference proteome</keyword>
<dbReference type="EnsemblMetazoa" id="XM_020000466.1">
    <property type="protein sequence ID" value="XP_019856025.1"/>
    <property type="gene ID" value="LOC109584648"/>
</dbReference>
<dbReference type="PANTHER" id="PTHR28651">
    <property type="entry name" value="TRANSMEMBRANE PROTEIN 232"/>
    <property type="match status" value="1"/>
</dbReference>
<dbReference type="STRING" id="400682.A0A1X7U5R7"/>
<evidence type="ECO:0000313" key="3">
    <source>
        <dbReference type="Proteomes" id="UP000007879"/>
    </source>
</evidence>
<feature type="region of interest" description="Disordered" evidence="1">
    <location>
        <begin position="473"/>
        <end position="494"/>
    </location>
</feature>
<feature type="compositionally biased region" description="Basic and acidic residues" evidence="1">
    <location>
        <begin position="372"/>
        <end position="385"/>
    </location>
</feature>
<feature type="region of interest" description="Disordered" evidence="1">
    <location>
        <begin position="372"/>
        <end position="406"/>
    </location>
</feature>
<gene>
    <name evidence="2" type="primary">109584648</name>
</gene>
<reference evidence="3" key="1">
    <citation type="journal article" date="2010" name="Nature">
        <title>The Amphimedon queenslandica genome and the evolution of animal complexity.</title>
        <authorList>
            <person name="Srivastava M."/>
            <person name="Simakov O."/>
            <person name="Chapman J."/>
            <person name="Fahey B."/>
            <person name="Gauthier M.E."/>
            <person name="Mitros T."/>
            <person name="Richards G.S."/>
            <person name="Conaco C."/>
            <person name="Dacre M."/>
            <person name="Hellsten U."/>
            <person name="Larroux C."/>
            <person name="Putnam N.H."/>
            <person name="Stanke M."/>
            <person name="Adamska M."/>
            <person name="Darling A."/>
            <person name="Degnan S.M."/>
            <person name="Oakley T.H."/>
            <person name="Plachetzki D.C."/>
            <person name="Zhai Y."/>
            <person name="Adamski M."/>
            <person name="Calcino A."/>
            <person name="Cummins S.F."/>
            <person name="Goodstein D.M."/>
            <person name="Harris C."/>
            <person name="Jackson D.J."/>
            <person name="Leys S.P."/>
            <person name="Shu S."/>
            <person name="Woodcroft B.J."/>
            <person name="Vervoort M."/>
            <person name="Kosik K.S."/>
            <person name="Manning G."/>
            <person name="Degnan B.M."/>
            <person name="Rokhsar D.S."/>
        </authorList>
    </citation>
    <scope>NUCLEOTIDE SEQUENCE [LARGE SCALE GENOMIC DNA]</scope>
</reference>
<sequence>MPVTRVPVVHKFGICMRSNPQEVEAAKESKKEETSKNKASSPRPQRKSLRNRSCPVITLDFISKYNSSADPEKEELNSVLIRVLEHAKYKCCSFKSNATLSDVSEGWLELIALCQCCGTLQQESLATLASSLLNSSLTPSHVPVLFYMAGIGYHWIKEGSLFSSQFKSGELLLLQVLHSVSLRLYHHHLTGTLQGMYTGSQIRRLKYDFDGLEAHGKSYVDIPEAHLHFKIIIEVGDLICKKYDLPPLQGGGVSSTPAPPTRLTNTPATAMNVQATPLNCASESSGGGGGDHVISSVLWHALDIWQCCYKGCETLNEAMMDLITCSTDFNTEPCIDGILAISILCSAARRDPRVLRFVQGLSIGSSILESIKTENKSQEDETKKEEEEEEGEAYKDTDHCSSLVSDPKNNIATLNVLGMQPKFIEPEVEESDSEEKTREEEEEDDEDYNEVSVYTLSVGTQALIDNESIPDIIQPSSTELSGSNVRERGGDEELVTTTSLEEPSTYKDSYSSYLLHLSSQFDQTLDDNKTSNVSGLLSFKKAEREGGDKKVTLMDALSREEEEEEEEGEEDNASSVGTSINRINLLDDRFQFVKTREEGAKAKSVTLTLPQIPFRTDSRCTHYTHSTAPFSWGAGVLGSVAPESTVYQRSILSTPSTIKTDLSTISLTDFSSWSMDVKLTFVIGLSDIVMYGRDSRLQEQALVRGGGKEGKGAAGYCLIDLASYNDDDPAADSGNSWKVRYMALQGLTRVNQACKEIPSRDGFSSVAWDIMQARKMKEKNFKALGAYKIQQWYPPIVRFLAEATTSIPVSLPPPPSLLDDMALQLSNVFLPPVATVISISTDKKGSGNNQSNPKEVVKQLVCYDNIAAKVHSNRQDPGKHKETGSTAPASNYILTTDKILHDIAKKEWEAAMNKEDEEEQKKEEDKLRLMEEAERERKLKKKNESILKNDNVDSKQ</sequence>
<dbReference type="Pfam" id="PF15877">
    <property type="entry name" value="TMEM232"/>
    <property type="match status" value="1"/>
</dbReference>
<dbReference type="OrthoDB" id="10016194at2759"/>
<dbReference type="Proteomes" id="UP000007879">
    <property type="component" value="Unassembled WGS sequence"/>
</dbReference>
<feature type="region of interest" description="Disordered" evidence="1">
    <location>
        <begin position="420"/>
        <end position="449"/>
    </location>
</feature>
<evidence type="ECO:0000313" key="2">
    <source>
        <dbReference type="EnsemblMetazoa" id="Aqu2.1.22998_001"/>
    </source>
</evidence>
<organism evidence="2">
    <name type="scientific">Amphimedon queenslandica</name>
    <name type="common">Sponge</name>
    <dbReference type="NCBI Taxonomy" id="400682"/>
    <lineage>
        <taxon>Eukaryota</taxon>
        <taxon>Metazoa</taxon>
        <taxon>Porifera</taxon>
        <taxon>Demospongiae</taxon>
        <taxon>Heteroscleromorpha</taxon>
        <taxon>Haplosclerida</taxon>
        <taxon>Niphatidae</taxon>
        <taxon>Amphimedon</taxon>
    </lineage>
</organism>
<protein>
    <recommendedName>
        <fullName evidence="4">Transmembrane protein 232</fullName>
    </recommendedName>
</protein>
<feature type="compositionally biased region" description="Basic and acidic residues" evidence="1">
    <location>
        <begin position="24"/>
        <end position="36"/>
    </location>
</feature>
<feature type="region of interest" description="Disordered" evidence="1">
    <location>
        <begin position="557"/>
        <end position="576"/>
    </location>
</feature>
<reference evidence="2" key="2">
    <citation type="submission" date="2017-05" db="UniProtKB">
        <authorList>
            <consortium name="EnsemblMetazoa"/>
        </authorList>
    </citation>
    <scope>IDENTIFICATION</scope>
</reference>
<dbReference type="KEGG" id="aqu:109584648"/>
<feature type="compositionally biased region" description="Acidic residues" evidence="1">
    <location>
        <begin position="560"/>
        <end position="572"/>
    </location>
</feature>
<feature type="region of interest" description="Disordered" evidence="1">
    <location>
        <begin position="21"/>
        <end position="50"/>
    </location>
</feature>
<dbReference type="InterPro" id="IPR031747">
    <property type="entry name" value="TMEM232"/>
</dbReference>
<proteinExistence type="predicted"/>
<feature type="compositionally biased region" description="Polar residues" evidence="1">
    <location>
        <begin position="474"/>
        <end position="484"/>
    </location>
</feature>
<feature type="region of interest" description="Disordered" evidence="1">
    <location>
        <begin position="933"/>
        <end position="956"/>
    </location>
</feature>
<dbReference type="EnsemblMetazoa" id="Aqu2.1.22998_001">
    <property type="protein sequence ID" value="Aqu2.1.22998_001"/>
    <property type="gene ID" value="Aqu2.1.22998"/>
</dbReference>
<dbReference type="AlphaFoldDB" id="A0A1X7U5R7"/>
<dbReference type="PANTHER" id="PTHR28651:SF1">
    <property type="entry name" value="TRANSMEMBRANE PROTEIN 232"/>
    <property type="match status" value="1"/>
</dbReference>
<feature type="compositionally biased region" description="Acidic residues" evidence="1">
    <location>
        <begin position="440"/>
        <end position="449"/>
    </location>
</feature>